<reference evidence="3" key="1">
    <citation type="submission" date="2021-12" db="EMBL/GenBank/DDBJ databases">
        <authorList>
            <person name="Zaccaron A."/>
            <person name="Stergiopoulos I."/>
        </authorList>
    </citation>
    <scope>NUCLEOTIDE SEQUENCE</scope>
    <source>
        <strain evidence="3">Race5_Kim</strain>
    </source>
</reference>
<evidence type="ECO:0000313" key="4">
    <source>
        <dbReference type="Proteomes" id="UP000756132"/>
    </source>
</evidence>
<keyword evidence="1" id="KW-0472">Membrane</keyword>
<feature type="transmembrane region" description="Helical" evidence="1">
    <location>
        <begin position="248"/>
        <end position="268"/>
    </location>
</feature>
<dbReference type="PANTHER" id="PTHR39614">
    <property type="entry name" value="INTEGRAL MEMBRANE PROTEIN"/>
    <property type="match status" value="1"/>
</dbReference>
<feature type="transmembrane region" description="Helical" evidence="1">
    <location>
        <begin position="28"/>
        <end position="47"/>
    </location>
</feature>
<dbReference type="InterPro" id="IPR049326">
    <property type="entry name" value="Rhodopsin_dom_fungi"/>
</dbReference>
<organism evidence="3 4">
    <name type="scientific">Passalora fulva</name>
    <name type="common">Tomato leaf mold</name>
    <name type="synonym">Cladosporium fulvum</name>
    <dbReference type="NCBI Taxonomy" id="5499"/>
    <lineage>
        <taxon>Eukaryota</taxon>
        <taxon>Fungi</taxon>
        <taxon>Dikarya</taxon>
        <taxon>Ascomycota</taxon>
        <taxon>Pezizomycotina</taxon>
        <taxon>Dothideomycetes</taxon>
        <taxon>Dothideomycetidae</taxon>
        <taxon>Mycosphaerellales</taxon>
        <taxon>Mycosphaerellaceae</taxon>
        <taxon>Fulvia</taxon>
    </lineage>
</organism>
<dbReference type="PANTHER" id="PTHR39614:SF2">
    <property type="entry name" value="INTEGRAL MEMBRANE PROTEIN"/>
    <property type="match status" value="1"/>
</dbReference>
<dbReference type="RefSeq" id="XP_047758988.1">
    <property type="nucleotide sequence ID" value="XM_047901527.1"/>
</dbReference>
<evidence type="ECO:0000259" key="2">
    <source>
        <dbReference type="Pfam" id="PF20684"/>
    </source>
</evidence>
<feature type="transmembrane region" description="Helical" evidence="1">
    <location>
        <begin position="213"/>
        <end position="236"/>
    </location>
</feature>
<name>A0A9Q8LC03_PASFU</name>
<dbReference type="OrthoDB" id="3635925at2759"/>
<reference evidence="3" key="2">
    <citation type="journal article" date="2022" name="Microb. Genom.">
        <title>A chromosome-scale genome assembly of the tomato pathogen Cladosporium fulvum reveals a compartmentalized genome architecture and the presence of a dispensable chromosome.</title>
        <authorList>
            <person name="Zaccaron A.Z."/>
            <person name="Chen L.H."/>
            <person name="Samaras A."/>
            <person name="Stergiopoulos I."/>
        </authorList>
    </citation>
    <scope>NUCLEOTIDE SEQUENCE</scope>
    <source>
        <strain evidence="3">Race5_Kim</strain>
    </source>
</reference>
<feature type="transmembrane region" description="Helical" evidence="1">
    <location>
        <begin position="177"/>
        <end position="201"/>
    </location>
</feature>
<dbReference type="Pfam" id="PF20684">
    <property type="entry name" value="Fung_rhodopsin"/>
    <property type="match status" value="1"/>
</dbReference>
<evidence type="ECO:0000313" key="3">
    <source>
        <dbReference type="EMBL" id="UJO14622.1"/>
    </source>
</evidence>
<feature type="transmembrane region" description="Helical" evidence="1">
    <location>
        <begin position="136"/>
        <end position="157"/>
    </location>
</feature>
<dbReference type="KEGG" id="ffu:CLAFUR5_02379"/>
<feature type="transmembrane region" description="Helical" evidence="1">
    <location>
        <begin position="99"/>
        <end position="124"/>
    </location>
</feature>
<keyword evidence="1" id="KW-0812">Transmembrane</keyword>
<keyword evidence="1" id="KW-1133">Transmembrane helix</keyword>
<gene>
    <name evidence="3" type="ORF">CLAFUR5_02379</name>
</gene>
<sequence length="373" mass="40826">MTAHVDMATPYVEGHRFTRLETWNHQPGLWIVTILSFAYAFITLLIRYSIRRKLTRADYVLWAGFALALVSYALMLNALRHGAGQAPEALSDGSFATSAKLVSASITFLLLACGCTTSSQLCQLEELVPGTTDKMLCWMGIAICIFCSISTPISVSAGCSSSKVLSAGSDQCSGATLRWTIAMALLIINFLVPALLPFRLFRLLHTKLQRKAGVYLAFGFPLLCVSIAALTVYLYTRFVRDGQSGTGAVDFLCCLQVLLGWALIAPTIPIGKALAIRFTTHGTMVLSHYGSSNDGTVAGGARIGAQNHGPHRPSHWNDYEFNPDRFMHTSSIRHEPHDQIAKLSGSLDYGIRKTVETEVESARVTDFIMRQQI</sequence>
<dbReference type="GeneID" id="71982257"/>
<evidence type="ECO:0000256" key="1">
    <source>
        <dbReference type="SAM" id="Phobius"/>
    </source>
</evidence>
<accession>A0A9Q8LC03</accession>
<dbReference type="Proteomes" id="UP000756132">
    <property type="component" value="Chromosome 2"/>
</dbReference>
<keyword evidence="4" id="KW-1185">Reference proteome</keyword>
<dbReference type="AlphaFoldDB" id="A0A9Q8LC03"/>
<feature type="transmembrane region" description="Helical" evidence="1">
    <location>
        <begin position="59"/>
        <end position="79"/>
    </location>
</feature>
<proteinExistence type="predicted"/>
<protein>
    <recommendedName>
        <fullName evidence="2">Rhodopsin domain-containing protein</fullName>
    </recommendedName>
</protein>
<feature type="domain" description="Rhodopsin" evidence="2">
    <location>
        <begin position="44"/>
        <end position="243"/>
    </location>
</feature>
<dbReference type="EMBL" id="CP090164">
    <property type="protein sequence ID" value="UJO14622.1"/>
    <property type="molecule type" value="Genomic_DNA"/>
</dbReference>